<dbReference type="OrthoDB" id="1743925at2759"/>
<dbReference type="AlphaFoldDB" id="A0A2J7ZUQ4"/>
<keyword evidence="2" id="KW-0808">Transferase</keyword>
<keyword evidence="2" id="KW-0548">Nucleotidyltransferase</keyword>
<dbReference type="GO" id="GO:0016779">
    <property type="term" value="F:nucleotidyltransferase activity"/>
    <property type="evidence" value="ECO:0007669"/>
    <property type="project" value="UniProtKB-KW"/>
</dbReference>
<gene>
    <name evidence="2" type="ORF">TSOC_009868</name>
</gene>
<sequence length="147" mass="15498">MAALQAQRSAGAATQRSERRSVPAFSGDAMRGIRAPVGRPTAGRAARLASCRSRRATQVRAVVEGPQLRYEPATKARTSSVLLHSARARGGVLRRVEPLGGEAAGGAAGGSLARRGTADAVRQYSWLLEDTKNRAIEDVLILSGDHL</sequence>
<proteinExistence type="predicted"/>
<comment type="caution">
    <text evidence="2">The sequence shown here is derived from an EMBL/GenBank/DDBJ whole genome shotgun (WGS) entry which is preliminary data.</text>
</comment>
<name>A0A2J7ZUQ4_9CHLO</name>
<evidence type="ECO:0000256" key="1">
    <source>
        <dbReference type="SAM" id="MobiDB-lite"/>
    </source>
</evidence>
<dbReference type="EMBL" id="PGGS01000435">
    <property type="protein sequence ID" value="PNH04006.1"/>
    <property type="molecule type" value="Genomic_DNA"/>
</dbReference>
<organism evidence="2 3">
    <name type="scientific">Tetrabaena socialis</name>
    <dbReference type="NCBI Taxonomy" id="47790"/>
    <lineage>
        <taxon>Eukaryota</taxon>
        <taxon>Viridiplantae</taxon>
        <taxon>Chlorophyta</taxon>
        <taxon>core chlorophytes</taxon>
        <taxon>Chlorophyceae</taxon>
        <taxon>CS clade</taxon>
        <taxon>Chlamydomonadales</taxon>
        <taxon>Tetrabaenaceae</taxon>
        <taxon>Tetrabaena</taxon>
    </lineage>
</organism>
<feature type="compositionally biased region" description="Low complexity" evidence="1">
    <location>
        <begin position="1"/>
        <end position="13"/>
    </location>
</feature>
<reference evidence="2 3" key="1">
    <citation type="journal article" date="2017" name="Mol. Biol. Evol.">
        <title>The 4-celled Tetrabaena socialis nuclear genome reveals the essential components for genetic control of cell number at the origin of multicellularity in the volvocine lineage.</title>
        <authorList>
            <person name="Featherston J."/>
            <person name="Arakaki Y."/>
            <person name="Hanschen E.R."/>
            <person name="Ferris P.J."/>
            <person name="Michod R.E."/>
            <person name="Olson B.J.S.C."/>
            <person name="Nozaki H."/>
            <person name="Durand P.M."/>
        </authorList>
    </citation>
    <scope>NUCLEOTIDE SEQUENCE [LARGE SCALE GENOMIC DNA]</scope>
    <source>
        <strain evidence="2 3">NIES-571</strain>
    </source>
</reference>
<keyword evidence="3" id="KW-1185">Reference proteome</keyword>
<feature type="region of interest" description="Disordered" evidence="1">
    <location>
        <begin position="1"/>
        <end position="49"/>
    </location>
</feature>
<dbReference type="Proteomes" id="UP000236333">
    <property type="component" value="Unassembled WGS sequence"/>
</dbReference>
<protein>
    <submittedName>
        <fullName evidence="2">Putative glucose-1-phosphate adenylyltransferase large subunit, chloroplastic</fullName>
    </submittedName>
</protein>
<accession>A0A2J7ZUQ4</accession>
<evidence type="ECO:0000313" key="3">
    <source>
        <dbReference type="Proteomes" id="UP000236333"/>
    </source>
</evidence>
<evidence type="ECO:0000313" key="2">
    <source>
        <dbReference type="EMBL" id="PNH04006.1"/>
    </source>
</evidence>